<dbReference type="GO" id="GO:0005737">
    <property type="term" value="C:cytoplasm"/>
    <property type="evidence" value="ECO:0007669"/>
    <property type="project" value="UniProtKB-SubCell"/>
</dbReference>
<accession>K1TM25</accession>
<dbReference type="SUPFAM" id="SSF55804">
    <property type="entry name" value="Phoshotransferase/anion transport protein"/>
    <property type="match status" value="1"/>
</dbReference>
<keyword evidence="2" id="KW-0813">Transport</keyword>
<evidence type="ECO:0000256" key="4">
    <source>
        <dbReference type="ARBA" id="ARBA00022597"/>
    </source>
</evidence>
<protein>
    <submittedName>
        <fullName evidence="8">Nitrogen regulatory protein</fullName>
    </submittedName>
</protein>
<dbReference type="EMBL" id="AJWY01008729">
    <property type="protein sequence ID" value="EKC60401.1"/>
    <property type="molecule type" value="Genomic_DNA"/>
</dbReference>
<dbReference type="Pfam" id="PF00359">
    <property type="entry name" value="PTS_EIIA_2"/>
    <property type="match status" value="1"/>
</dbReference>
<evidence type="ECO:0000256" key="5">
    <source>
        <dbReference type="ARBA" id="ARBA00022679"/>
    </source>
</evidence>
<evidence type="ECO:0000256" key="3">
    <source>
        <dbReference type="ARBA" id="ARBA00022553"/>
    </source>
</evidence>
<keyword evidence="5" id="KW-0808">Transferase</keyword>
<keyword evidence="4" id="KW-0762">Sugar transport</keyword>
<keyword evidence="3" id="KW-0597">Phosphoprotein</keyword>
<dbReference type="AlphaFoldDB" id="K1TM25"/>
<dbReference type="InterPro" id="IPR004715">
    <property type="entry name" value="PTS_IIA_fruc"/>
</dbReference>
<gene>
    <name evidence="8" type="ORF">LEA_12882</name>
</gene>
<dbReference type="InterPro" id="IPR016152">
    <property type="entry name" value="PTrfase/Anion_transptr"/>
</dbReference>
<dbReference type="PROSITE" id="PS00372">
    <property type="entry name" value="PTS_EIIA_TYPE_2_HIS"/>
    <property type="match status" value="1"/>
</dbReference>
<proteinExistence type="predicted"/>
<dbReference type="InterPro" id="IPR002178">
    <property type="entry name" value="PTS_EIIA_type-2_dom"/>
</dbReference>
<dbReference type="NCBIfam" id="TIGR00848">
    <property type="entry name" value="fruA"/>
    <property type="match status" value="1"/>
</dbReference>
<feature type="domain" description="PTS EIIA type-2" evidence="7">
    <location>
        <begin position="5"/>
        <end position="149"/>
    </location>
</feature>
<evidence type="ECO:0000256" key="1">
    <source>
        <dbReference type="ARBA" id="ARBA00004496"/>
    </source>
</evidence>
<dbReference type="PANTHER" id="PTHR47738">
    <property type="entry name" value="PTS SYSTEM FRUCTOSE-LIKE EIIA COMPONENT-RELATED"/>
    <property type="match status" value="1"/>
</dbReference>
<dbReference type="CDD" id="cd00211">
    <property type="entry name" value="PTS_IIA_fru"/>
    <property type="match status" value="1"/>
</dbReference>
<reference evidence="8" key="1">
    <citation type="journal article" date="2013" name="Environ. Microbiol.">
        <title>Microbiota from the distal guts of lean and obese adolescents exhibit partial functional redundancy besides clear differences in community structure.</title>
        <authorList>
            <person name="Ferrer M."/>
            <person name="Ruiz A."/>
            <person name="Lanza F."/>
            <person name="Haange S.B."/>
            <person name="Oberbach A."/>
            <person name="Till H."/>
            <person name="Bargiela R."/>
            <person name="Campoy C."/>
            <person name="Segura M.T."/>
            <person name="Richter M."/>
            <person name="von Bergen M."/>
            <person name="Seifert J."/>
            <person name="Suarez A."/>
        </authorList>
    </citation>
    <scope>NUCLEOTIDE SEQUENCE</scope>
</reference>
<dbReference type="InterPro" id="IPR051541">
    <property type="entry name" value="PTS_SugarTrans_NitroReg"/>
</dbReference>
<evidence type="ECO:0000259" key="7">
    <source>
        <dbReference type="PROSITE" id="PS51094"/>
    </source>
</evidence>
<dbReference type="PROSITE" id="PS51094">
    <property type="entry name" value="PTS_EIIA_TYPE_2"/>
    <property type="match status" value="1"/>
</dbReference>
<evidence type="ECO:0000256" key="6">
    <source>
        <dbReference type="ARBA" id="ARBA00022683"/>
    </source>
</evidence>
<dbReference type="PANTHER" id="PTHR47738:SF2">
    <property type="entry name" value="PTS SYSTEM FRUCTOSE-LIKE EIIA COMPONENT"/>
    <property type="match status" value="1"/>
</dbReference>
<dbReference type="GO" id="GO:0016020">
    <property type="term" value="C:membrane"/>
    <property type="evidence" value="ECO:0007669"/>
    <property type="project" value="InterPro"/>
</dbReference>
<name>K1TM25_9ZZZZ</name>
<dbReference type="GO" id="GO:0009401">
    <property type="term" value="P:phosphoenolpyruvate-dependent sugar phosphotransferase system"/>
    <property type="evidence" value="ECO:0007669"/>
    <property type="project" value="UniProtKB-KW"/>
</dbReference>
<comment type="caution">
    <text evidence="8">The sequence shown here is derived from an EMBL/GenBank/DDBJ whole genome shotgun (WGS) entry which is preliminary data.</text>
</comment>
<dbReference type="GO" id="GO:0008982">
    <property type="term" value="F:protein-N(PI)-phosphohistidine-sugar phosphotransferase activity"/>
    <property type="evidence" value="ECO:0007669"/>
    <property type="project" value="InterPro"/>
</dbReference>
<dbReference type="FunFam" id="3.40.930.10:FF:000009">
    <property type="entry name" value="PTS system, fructose specific IIABC component"/>
    <property type="match status" value="1"/>
</dbReference>
<dbReference type="Gene3D" id="3.40.930.10">
    <property type="entry name" value="Mannitol-specific EII, Chain A"/>
    <property type="match status" value="1"/>
</dbReference>
<keyword evidence="6" id="KW-0598">Phosphotransferase system</keyword>
<comment type="subcellular location">
    <subcellularLocation>
        <location evidence="1">Cytoplasm</location>
    </subcellularLocation>
</comment>
<organism evidence="8">
    <name type="scientific">human gut metagenome</name>
    <dbReference type="NCBI Taxonomy" id="408170"/>
    <lineage>
        <taxon>unclassified sequences</taxon>
        <taxon>metagenomes</taxon>
        <taxon>organismal metagenomes</taxon>
    </lineage>
</organism>
<evidence type="ECO:0000256" key="2">
    <source>
        <dbReference type="ARBA" id="ARBA00022448"/>
    </source>
</evidence>
<evidence type="ECO:0000313" key="8">
    <source>
        <dbReference type="EMBL" id="EKC60401.1"/>
    </source>
</evidence>
<feature type="non-terminal residue" evidence="8">
    <location>
        <position position="185"/>
    </location>
</feature>
<sequence>MRIVDLLNKDSILLNGAPKSKTEAIDMLVNLQMKSGNISDREIYKQGILAREEKGSTAVGEGIAIPHAKSSAVKAPSLAAMTVPGGVDYEALDDEPSDVLFMIAAPDTEADVHLEVLSRLMTLLMDEDFRVLTAIQRPVDHSLRPVAGVHVLGDVVGGDGCGLYLVDDRHARLVGEDAVGPAFDG</sequence>